<dbReference type="SUPFAM" id="SSF75420">
    <property type="entry name" value="YhbC-like, N-terminal domain"/>
    <property type="match status" value="1"/>
</dbReference>
<name>A0A381DKB5_9BACT</name>
<comment type="function">
    <text evidence="1">Required for maturation of 30S ribosomal subunits.</text>
</comment>
<dbReference type="HAMAP" id="MF_01077">
    <property type="entry name" value="RimP"/>
    <property type="match status" value="1"/>
</dbReference>
<evidence type="ECO:0000256" key="1">
    <source>
        <dbReference type="HAMAP-Rule" id="MF_01077"/>
    </source>
</evidence>
<dbReference type="Pfam" id="PF02576">
    <property type="entry name" value="RimP_N"/>
    <property type="match status" value="1"/>
</dbReference>
<feature type="domain" description="Ribosome maturation factor RimP N-terminal" evidence="2">
    <location>
        <begin position="6"/>
        <end position="75"/>
    </location>
</feature>
<dbReference type="GeneID" id="93090009"/>
<dbReference type="GO" id="GO:0006412">
    <property type="term" value="P:translation"/>
    <property type="evidence" value="ECO:0007669"/>
    <property type="project" value="TreeGrafter"/>
</dbReference>
<evidence type="ECO:0000259" key="3">
    <source>
        <dbReference type="Pfam" id="PF17384"/>
    </source>
</evidence>
<dbReference type="OrthoDB" id="9805006at2"/>
<dbReference type="Gene3D" id="3.30.300.70">
    <property type="entry name" value="RimP-like superfamily, N-terminal"/>
    <property type="match status" value="1"/>
</dbReference>
<dbReference type="GO" id="GO:0005829">
    <property type="term" value="C:cytosol"/>
    <property type="evidence" value="ECO:0007669"/>
    <property type="project" value="TreeGrafter"/>
</dbReference>
<keyword evidence="5" id="KW-1185">Reference proteome</keyword>
<dbReference type="InterPro" id="IPR028989">
    <property type="entry name" value="RimP_N"/>
</dbReference>
<sequence length="139" mass="15610">MVDLSSLIEQCGVKFYGVETQSLPSKTIYRIFITKDGGVNLEDCEKVSKLLSPIFDVEPPVGGDWILEVSSPGLERRLTSIENFANSINELVKITCKNNENLSGKILNVKDNEIILQTQNGETIINFNDIKKAKTYIEW</sequence>
<evidence type="ECO:0000313" key="4">
    <source>
        <dbReference type="EMBL" id="SUX11142.1"/>
    </source>
</evidence>
<dbReference type="NCBIfam" id="NF011232">
    <property type="entry name" value="PRK14639.1"/>
    <property type="match status" value="1"/>
</dbReference>
<keyword evidence="1" id="KW-0690">Ribosome biogenesis</keyword>
<evidence type="ECO:0000313" key="5">
    <source>
        <dbReference type="Proteomes" id="UP000254920"/>
    </source>
</evidence>
<dbReference type="SUPFAM" id="SSF74942">
    <property type="entry name" value="YhbC-like, C-terminal domain"/>
    <property type="match status" value="1"/>
</dbReference>
<dbReference type="InterPro" id="IPR036847">
    <property type="entry name" value="RimP_C_sf"/>
</dbReference>
<dbReference type="GO" id="GO:0000028">
    <property type="term" value="P:ribosomal small subunit assembly"/>
    <property type="evidence" value="ECO:0007669"/>
    <property type="project" value="TreeGrafter"/>
</dbReference>
<keyword evidence="1" id="KW-0963">Cytoplasm</keyword>
<dbReference type="InterPro" id="IPR003728">
    <property type="entry name" value="Ribosome_maturation_RimP"/>
</dbReference>
<organism evidence="4 5">
    <name type="scientific">Campylobacter sputorum subsp. sputorum</name>
    <dbReference type="NCBI Taxonomy" id="32024"/>
    <lineage>
        <taxon>Bacteria</taxon>
        <taxon>Pseudomonadati</taxon>
        <taxon>Campylobacterota</taxon>
        <taxon>Epsilonproteobacteria</taxon>
        <taxon>Campylobacterales</taxon>
        <taxon>Campylobacteraceae</taxon>
        <taxon>Campylobacter</taxon>
    </lineage>
</organism>
<gene>
    <name evidence="1 4" type="primary">rimP</name>
    <name evidence="4" type="ORF">NCTC12475_01357</name>
</gene>
<reference evidence="4 5" key="1">
    <citation type="submission" date="2018-06" db="EMBL/GenBank/DDBJ databases">
        <authorList>
            <consortium name="Pathogen Informatics"/>
            <person name="Doyle S."/>
        </authorList>
    </citation>
    <scope>NUCLEOTIDE SEQUENCE [LARGE SCALE GENOMIC DNA]</scope>
    <source>
        <strain evidence="4 5">NCTC12475</strain>
    </source>
</reference>
<comment type="similarity">
    <text evidence="1">Belongs to the RimP family.</text>
</comment>
<dbReference type="InterPro" id="IPR028998">
    <property type="entry name" value="RimP_C"/>
</dbReference>
<comment type="subcellular location">
    <subcellularLocation>
        <location evidence="1">Cytoplasm</location>
    </subcellularLocation>
</comment>
<dbReference type="PANTHER" id="PTHR33867">
    <property type="entry name" value="RIBOSOME MATURATION FACTOR RIMP"/>
    <property type="match status" value="1"/>
</dbReference>
<feature type="domain" description="Ribosome maturation factor RimP C-terminal" evidence="3">
    <location>
        <begin position="78"/>
        <end position="139"/>
    </location>
</feature>
<proteinExistence type="inferred from homology"/>
<dbReference type="PANTHER" id="PTHR33867:SF1">
    <property type="entry name" value="RIBOSOME MATURATION FACTOR RIMP"/>
    <property type="match status" value="1"/>
</dbReference>
<dbReference type="RefSeq" id="WP_089181912.1">
    <property type="nucleotide sequence ID" value="NZ_CP043427.1"/>
</dbReference>
<dbReference type="STRING" id="32024.GCA_000788295_01615"/>
<evidence type="ECO:0000259" key="2">
    <source>
        <dbReference type="Pfam" id="PF02576"/>
    </source>
</evidence>
<accession>A0A381DKB5</accession>
<dbReference type="CDD" id="cd01734">
    <property type="entry name" value="YlxS_C"/>
    <property type="match status" value="1"/>
</dbReference>
<protein>
    <recommendedName>
        <fullName evidence="1">Ribosome maturation factor RimP</fullName>
    </recommendedName>
</protein>
<dbReference type="Proteomes" id="UP000254920">
    <property type="component" value="Unassembled WGS sequence"/>
</dbReference>
<dbReference type="AlphaFoldDB" id="A0A381DKB5"/>
<dbReference type="EMBL" id="UFVD01000001">
    <property type="protein sequence ID" value="SUX11142.1"/>
    <property type="molecule type" value="Genomic_DNA"/>
</dbReference>
<dbReference type="InterPro" id="IPR035956">
    <property type="entry name" value="RimP_N_sf"/>
</dbReference>
<dbReference type="Pfam" id="PF17384">
    <property type="entry name" value="DUF150_C"/>
    <property type="match status" value="1"/>
</dbReference>